<protein>
    <recommendedName>
        <fullName evidence="4">Toxin-antitoxin system HicB family antitoxin</fullName>
    </recommendedName>
</protein>
<dbReference type="SUPFAM" id="SSF47598">
    <property type="entry name" value="Ribbon-helix-helix"/>
    <property type="match status" value="1"/>
</dbReference>
<dbReference type="Gene3D" id="1.10.1220.10">
    <property type="entry name" value="Met repressor-like"/>
    <property type="match status" value="1"/>
</dbReference>
<dbReference type="RefSeq" id="WP_190131754.1">
    <property type="nucleotide sequence ID" value="NZ_BNBD01000011.1"/>
</dbReference>
<reference evidence="2" key="1">
    <citation type="journal article" date="2014" name="Int. J. Syst. Evol. Microbiol.">
        <title>Complete genome sequence of Corynebacterium casei LMG S-19264T (=DSM 44701T), isolated from a smear-ripened cheese.</title>
        <authorList>
            <consortium name="US DOE Joint Genome Institute (JGI-PGF)"/>
            <person name="Walter F."/>
            <person name="Albersmeier A."/>
            <person name="Kalinowski J."/>
            <person name="Ruckert C."/>
        </authorList>
    </citation>
    <scope>NUCLEOTIDE SEQUENCE</scope>
    <source>
        <strain evidence="2">JCM 4059</strain>
    </source>
</reference>
<accession>A0A919EE22</accession>
<dbReference type="GO" id="GO:0006355">
    <property type="term" value="P:regulation of DNA-templated transcription"/>
    <property type="evidence" value="ECO:0007669"/>
    <property type="project" value="InterPro"/>
</dbReference>
<evidence type="ECO:0000256" key="1">
    <source>
        <dbReference type="SAM" id="MobiDB-lite"/>
    </source>
</evidence>
<dbReference type="InterPro" id="IPR013321">
    <property type="entry name" value="Arc_rbn_hlx_hlx"/>
</dbReference>
<feature type="compositionally biased region" description="Basic residues" evidence="1">
    <location>
        <begin position="65"/>
        <end position="78"/>
    </location>
</feature>
<reference evidence="2" key="2">
    <citation type="submission" date="2020-09" db="EMBL/GenBank/DDBJ databases">
        <authorList>
            <person name="Sun Q."/>
            <person name="Ohkuma M."/>
        </authorList>
    </citation>
    <scope>NUCLEOTIDE SEQUENCE</scope>
    <source>
        <strain evidence="2">JCM 4059</strain>
    </source>
</reference>
<gene>
    <name evidence="2" type="ORF">GCM10010218_47890</name>
</gene>
<dbReference type="Proteomes" id="UP000638313">
    <property type="component" value="Unassembled WGS sequence"/>
</dbReference>
<evidence type="ECO:0000313" key="2">
    <source>
        <dbReference type="EMBL" id="GHF60820.1"/>
    </source>
</evidence>
<keyword evidence="3" id="KW-1185">Reference proteome</keyword>
<name>A0A919EE22_9ACTN</name>
<evidence type="ECO:0000313" key="3">
    <source>
        <dbReference type="Proteomes" id="UP000638313"/>
    </source>
</evidence>
<sequence length="78" mass="8826">MTEEAPGPDRPRQRKQVLLRLDPLVHDALARWADDELRSVNAQTEFLLRKALADAGRLPKGVGAMRKRGRPRKSGQQE</sequence>
<dbReference type="InterPro" id="IPR010985">
    <property type="entry name" value="Ribbon_hlx_hlx"/>
</dbReference>
<organism evidence="2 3">
    <name type="scientific">Streptomyces mashuensis</name>
    <dbReference type="NCBI Taxonomy" id="33904"/>
    <lineage>
        <taxon>Bacteria</taxon>
        <taxon>Bacillati</taxon>
        <taxon>Actinomycetota</taxon>
        <taxon>Actinomycetes</taxon>
        <taxon>Kitasatosporales</taxon>
        <taxon>Streptomycetaceae</taxon>
        <taxon>Streptomyces</taxon>
    </lineage>
</organism>
<dbReference type="AlphaFoldDB" id="A0A919EE22"/>
<proteinExistence type="predicted"/>
<feature type="region of interest" description="Disordered" evidence="1">
    <location>
        <begin position="59"/>
        <end position="78"/>
    </location>
</feature>
<dbReference type="EMBL" id="BNBD01000011">
    <property type="protein sequence ID" value="GHF60820.1"/>
    <property type="molecule type" value="Genomic_DNA"/>
</dbReference>
<comment type="caution">
    <text evidence="2">The sequence shown here is derived from an EMBL/GenBank/DDBJ whole genome shotgun (WGS) entry which is preliminary data.</text>
</comment>
<evidence type="ECO:0008006" key="4">
    <source>
        <dbReference type="Google" id="ProtNLM"/>
    </source>
</evidence>